<protein>
    <submittedName>
        <fullName evidence="2">GNAT family acetyltransferase</fullName>
    </submittedName>
</protein>
<feature type="region of interest" description="Disordered" evidence="1">
    <location>
        <begin position="65"/>
        <end position="91"/>
    </location>
</feature>
<dbReference type="EMBL" id="AP014809">
    <property type="protein sequence ID" value="BAU92997.1"/>
    <property type="molecule type" value="Genomic_DNA"/>
</dbReference>
<dbReference type="GO" id="GO:0016740">
    <property type="term" value="F:transferase activity"/>
    <property type="evidence" value="ECO:0007669"/>
    <property type="project" value="UniProtKB-KW"/>
</dbReference>
<proteinExistence type="predicted"/>
<evidence type="ECO:0000256" key="1">
    <source>
        <dbReference type="SAM" id="MobiDB-lite"/>
    </source>
</evidence>
<accession>A0A160PHR8</accession>
<evidence type="ECO:0000313" key="2">
    <source>
        <dbReference type="EMBL" id="BAU92997.1"/>
    </source>
</evidence>
<feature type="compositionally biased region" description="Low complexity" evidence="1">
    <location>
        <begin position="66"/>
        <end position="77"/>
    </location>
</feature>
<evidence type="ECO:0000313" key="3">
    <source>
        <dbReference type="Proteomes" id="UP000218288"/>
    </source>
</evidence>
<gene>
    <name evidence="2" type="ORF">MPPM_4392</name>
</gene>
<dbReference type="Proteomes" id="UP000218288">
    <property type="component" value="Chromosome"/>
</dbReference>
<feature type="region of interest" description="Disordered" evidence="1">
    <location>
        <begin position="1"/>
        <end position="20"/>
    </location>
</feature>
<keyword evidence="2" id="KW-0808">Transferase</keyword>
<sequence>MKSRMAEAVASGNAKSAPGVRPCEADIARAGSTGTSRNFVYGPRRLDPVTGRGLCRLRLTVLDDIPAPARPQVSQRRPSPPVGGASDPNLI</sequence>
<dbReference type="AlphaFoldDB" id="A0A160PHR8"/>
<reference evidence="2 3" key="1">
    <citation type="journal article" date="2016" name="Genome Announc.">
        <title>Complete Genome Sequence of Methylobacterium populi P-1M, Isolated from Pink-Pigmented Household Biofilm.</title>
        <authorList>
            <person name="Morohoshi T."/>
            <person name="Ikeda T."/>
        </authorList>
    </citation>
    <scope>NUCLEOTIDE SEQUENCE [LARGE SCALE GENOMIC DNA]</scope>
    <source>
        <strain evidence="2 3">P-1M</strain>
    </source>
</reference>
<organism evidence="2 3">
    <name type="scientific">Methylorubrum populi</name>
    <dbReference type="NCBI Taxonomy" id="223967"/>
    <lineage>
        <taxon>Bacteria</taxon>
        <taxon>Pseudomonadati</taxon>
        <taxon>Pseudomonadota</taxon>
        <taxon>Alphaproteobacteria</taxon>
        <taxon>Hyphomicrobiales</taxon>
        <taxon>Methylobacteriaceae</taxon>
        <taxon>Methylorubrum</taxon>
    </lineage>
</organism>
<name>A0A160PHR8_9HYPH</name>